<dbReference type="PANTHER" id="PTHR43798:SF33">
    <property type="entry name" value="HYDROLASE, PUTATIVE (AFU_ORTHOLOGUE AFUA_2G14860)-RELATED"/>
    <property type="match status" value="1"/>
</dbReference>
<dbReference type="Pfam" id="PF00561">
    <property type="entry name" value="Abhydrolase_1"/>
    <property type="match status" value="1"/>
</dbReference>
<comment type="caution">
    <text evidence="2">The sequence shown here is derived from an EMBL/GenBank/DDBJ whole genome shotgun (WGS) entry which is preliminary data.</text>
</comment>
<reference evidence="2 3" key="1">
    <citation type="journal article" date="2019" name="Int. J. Syst. Evol. Microbiol.">
        <title>The Global Catalogue of Microorganisms (GCM) 10K type strain sequencing project: providing services to taxonomists for standard genome sequencing and annotation.</title>
        <authorList>
            <consortium name="The Broad Institute Genomics Platform"/>
            <consortium name="The Broad Institute Genome Sequencing Center for Infectious Disease"/>
            <person name="Wu L."/>
            <person name="Ma J."/>
        </authorList>
    </citation>
    <scope>NUCLEOTIDE SEQUENCE [LARGE SCALE GENOMIC DNA]</scope>
    <source>
        <strain evidence="2 3">JCM 17504</strain>
    </source>
</reference>
<dbReference type="GO" id="GO:0016020">
    <property type="term" value="C:membrane"/>
    <property type="evidence" value="ECO:0007669"/>
    <property type="project" value="TreeGrafter"/>
</dbReference>
<keyword evidence="3" id="KW-1185">Reference proteome</keyword>
<dbReference type="InterPro" id="IPR000073">
    <property type="entry name" value="AB_hydrolase_1"/>
</dbReference>
<dbReference type="Proteomes" id="UP001501729">
    <property type="component" value="Unassembled WGS sequence"/>
</dbReference>
<dbReference type="PRINTS" id="PR00412">
    <property type="entry name" value="EPOXHYDRLASE"/>
</dbReference>
<evidence type="ECO:0000313" key="2">
    <source>
        <dbReference type="EMBL" id="GAA5043316.1"/>
    </source>
</evidence>
<accession>A0AAV3UCK0</accession>
<dbReference type="PRINTS" id="PR00111">
    <property type="entry name" value="ABHYDROLASE"/>
</dbReference>
<evidence type="ECO:0000313" key="3">
    <source>
        <dbReference type="Proteomes" id="UP001501729"/>
    </source>
</evidence>
<proteinExistence type="predicted"/>
<dbReference type="InterPro" id="IPR050266">
    <property type="entry name" value="AB_hydrolase_sf"/>
</dbReference>
<dbReference type="AlphaFoldDB" id="A0AAV3UCK0"/>
<dbReference type="Gene3D" id="3.40.50.1820">
    <property type="entry name" value="alpha/beta hydrolase"/>
    <property type="match status" value="1"/>
</dbReference>
<evidence type="ECO:0000259" key="1">
    <source>
        <dbReference type="Pfam" id="PF00561"/>
    </source>
</evidence>
<dbReference type="InterPro" id="IPR029058">
    <property type="entry name" value="AB_hydrolase_fold"/>
</dbReference>
<dbReference type="InterPro" id="IPR000639">
    <property type="entry name" value="Epox_hydrolase-like"/>
</dbReference>
<feature type="domain" description="AB hydrolase-1" evidence="1">
    <location>
        <begin position="27"/>
        <end position="262"/>
    </location>
</feature>
<sequence>MSNVDSKFADCDGVQVHYLSSGNPENPPVVLLHGGGLDSAGLSWKHAIPALTDDFRVIAPDLPGYGRSDDPDATVSMEYYVAVLEQFLDALSLDTTALVGISMGGGVALGFALENQDRVSRLVLVDSYGLGGEIPGGPLSYVFTRLGGTGFAFSLLARSRWMTALALRSVVSGKPDDELVSEAFAEVRRHGGTAWEGFQRSEVEPSGLRTNYVGRLPDLTVPTLLIHGERDPIVPVSWAVRAGSLIPDAEVRIVPTCGHMPPREKPDEFQKIVQAFF</sequence>
<protein>
    <submittedName>
        <fullName evidence="2">Alpha/beta hydrolase</fullName>
    </submittedName>
</protein>
<keyword evidence="2" id="KW-0378">Hydrolase</keyword>
<dbReference type="GeneID" id="68611335"/>
<dbReference type="EMBL" id="BAABKX010000001">
    <property type="protein sequence ID" value="GAA5043316.1"/>
    <property type="molecule type" value="Genomic_DNA"/>
</dbReference>
<name>A0AAV3UCK0_9EURY</name>
<dbReference type="SUPFAM" id="SSF53474">
    <property type="entry name" value="alpha/beta-Hydrolases"/>
    <property type="match status" value="1"/>
</dbReference>
<dbReference type="PANTHER" id="PTHR43798">
    <property type="entry name" value="MONOACYLGLYCEROL LIPASE"/>
    <property type="match status" value="1"/>
</dbReference>
<dbReference type="RefSeq" id="WP_227775576.1">
    <property type="nucleotide sequence ID" value="NZ_BAABKX010000001.1"/>
</dbReference>
<dbReference type="GO" id="GO:0016787">
    <property type="term" value="F:hydrolase activity"/>
    <property type="evidence" value="ECO:0007669"/>
    <property type="project" value="UniProtKB-KW"/>
</dbReference>
<gene>
    <name evidence="2" type="ORF">GCM10025751_07870</name>
</gene>
<organism evidence="2 3">
    <name type="scientific">Haladaptatus pallidirubidus</name>
    <dbReference type="NCBI Taxonomy" id="1008152"/>
    <lineage>
        <taxon>Archaea</taxon>
        <taxon>Methanobacteriati</taxon>
        <taxon>Methanobacteriota</taxon>
        <taxon>Stenosarchaea group</taxon>
        <taxon>Halobacteria</taxon>
        <taxon>Halobacteriales</taxon>
        <taxon>Haladaptataceae</taxon>
        <taxon>Haladaptatus</taxon>
    </lineage>
</organism>